<dbReference type="GO" id="GO:0005739">
    <property type="term" value="C:mitochondrion"/>
    <property type="evidence" value="ECO:0007669"/>
    <property type="project" value="UniProtKB-SubCell"/>
</dbReference>
<dbReference type="PANTHER" id="PTHR28018:SF3">
    <property type="entry name" value="RESPIRATORY SUPERCOMPLEX FACTOR 2, MITOCHONDRIAL"/>
    <property type="match status" value="1"/>
</dbReference>
<evidence type="ECO:0000313" key="9">
    <source>
        <dbReference type="Proteomes" id="UP000230002"/>
    </source>
</evidence>
<dbReference type="Pfam" id="PF04588">
    <property type="entry name" value="HIG_1_N"/>
    <property type="match status" value="1"/>
</dbReference>
<evidence type="ECO:0000256" key="6">
    <source>
        <dbReference type="SAM" id="Phobius"/>
    </source>
</evidence>
<dbReference type="AlphaFoldDB" id="A0A2G8STF6"/>
<protein>
    <recommendedName>
        <fullName evidence="7">HIG1 domain-containing protein</fullName>
    </recommendedName>
</protein>
<dbReference type="STRING" id="1077348.A0A2G8STF6"/>
<dbReference type="GO" id="GO:0033617">
    <property type="term" value="P:mitochondrial respiratory chain complex IV assembly"/>
    <property type="evidence" value="ECO:0007669"/>
    <property type="project" value="TreeGrafter"/>
</dbReference>
<dbReference type="OrthoDB" id="1915122at2759"/>
<dbReference type="Proteomes" id="UP000230002">
    <property type="component" value="Unassembled WGS sequence"/>
</dbReference>
<dbReference type="PANTHER" id="PTHR28018">
    <property type="entry name" value="RESPIRATORY SUPERCOMPLEX FACTOR 2, MITOCHONDRIAL"/>
    <property type="match status" value="1"/>
</dbReference>
<evidence type="ECO:0000256" key="2">
    <source>
        <dbReference type="ARBA" id="ARBA00022692"/>
    </source>
</evidence>
<reference evidence="8 9" key="1">
    <citation type="journal article" date="2015" name="Sci. Rep.">
        <title>Chromosome-level genome map provides insights into diverse defense mechanisms in the medicinal fungus Ganoderma sinense.</title>
        <authorList>
            <person name="Zhu Y."/>
            <person name="Xu J."/>
            <person name="Sun C."/>
            <person name="Zhou S."/>
            <person name="Xu H."/>
            <person name="Nelson D.R."/>
            <person name="Qian J."/>
            <person name="Song J."/>
            <person name="Luo H."/>
            <person name="Xiang L."/>
            <person name="Li Y."/>
            <person name="Xu Z."/>
            <person name="Ji A."/>
            <person name="Wang L."/>
            <person name="Lu S."/>
            <person name="Hayward A."/>
            <person name="Sun W."/>
            <person name="Li X."/>
            <person name="Schwartz D.C."/>
            <person name="Wang Y."/>
            <person name="Chen S."/>
        </authorList>
    </citation>
    <scope>NUCLEOTIDE SEQUENCE [LARGE SCALE GENOMIC DNA]</scope>
    <source>
        <strain evidence="8 9">ZZ0214-1</strain>
    </source>
</reference>
<evidence type="ECO:0000256" key="1">
    <source>
        <dbReference type="ARBA" id="ARBA00004173"/>
    </source>
</evidence>
<evidence type="ECO:0000256" key="3">
    <source>
        <dbReference type="ARBA" id="ARBA00022989"/>
    </source>
</evidence>
<feature type="compositionally biased region" description="Basic and acidic residues" evidence="5">
    <location>
        <begin position="180"/>
        <end position="193"/>
    </location>
</feature>
<keyword evidence="4 6" id="KW-0472">Membrane</keyword>
<dbReference type="EMBL" id="AYKW01000001">
    <property type="protein sequence ID" value="PIL37012.1"/>
    <property type="molecule type" value="Genomic_DNA"/>
</dbReference>
<keyword evidence="2 6" id="KW-0812">Transmembrane</keyword>
<dbReference type="PROSITE" id="PS51503">
    <property type="entry name" value="HIG1"/>
    <property type="match status" value="1"/>
</dbReference>
<feature type="domain" description="HIG1" evidence="7">
    <location>
        <begin position="73"/>
        <end position="164"/>
    </location>
</feature>
<name>A0A2G8STF6_9APHY</name>
<proteinExistence type="predicted"/>
<evidence type="ECO:0000313" key="8">
    <source>
        <dbReference type="EMBL" id="PIL37012.1"/>
    </source>
</evidence>
<keyword evidence="3 6" id="KW-1133">Transmembrane helix</keyword>
<dbReference type="InterPro" id="IPR007667">
    <property type="entry name" value="Hypoxia_induced_domain"/>
</dbReference>
<organism evidence="8 9">
    <name type="scientific">Ganoderma sinense ZZ0214-1</name>
    <dbReference type="NCBI Taxonomy" id="1077348"/>
    <lineage>
        <taxon>Eukaryota</taxon>
        <taxon>Fungi</taxon>
        <taxon>Dikarya</taxon>
        <taxon>Basidiomycota</taxon>
        <taxon>Agaricomycotina</taxon>
        <taxon>Agaricomycetes</taxon>
        <taxon>Polyporales</taxon>
        <taxon>Polyporaceae</taxon>
        <taxon>Ganoderma</taxon>
    </lineage>
</organism>
<comment type="subcellular location">
    <subcellularLocation>
        <location evidence="1">Mitochondrion</location>
    </subcellularLocation>
</comment>
<evidence type="ECO:0000259" key="7">
    <source>
        <dbReference type="PROSITE" id="PS51503"/>
    </source>
</evidence>
<gene>
    <name evidence="8" type="ORF">GSI_00704</name>
</gene>
<feature type="region of interest" description="Disordered" evidence="5">
    <location>
        <begin position="180"/>
        <end position="202"/>
    </location>
</feature>
<comment type="caution">
    <text evidence="8">The sequence shown here is derived from an EMBL/GenBank/DDBJ whole genome shotgun (WGS) entry which is preliminary data.</text>
</comment>
<sequence>MGGLKGLAGGLAASIPAAYYLQHKSTYYRNLQPSLKALGIILVVLPPCVISAEKAGIAYEQKQWKDVAKMDLDVQQRRQGANWDNLTPRQKLSDFVRRHEYGVIVGSWAVALTGALRYALKDPIQSITQKVVQARVWAQGLTIGIIIAAGILTQAQRSRVYEEEDDRGVRRLPTDHSWMDVLQKREKEKERAKSGTLTANEV</sequence>
<evidence type="ECO:0000256" key="5">
    <source>
        <dbReference type="SAM" id="MobiDB-lite"/>
    </source>
</evidence>
<feature type="transmembrane region" description="Helical" evidence="6">
    <location>
        <begin position="132"/>
        <end position="152"/>
    </location>
</feature>
<evidence type="ECO:0000256" key="4">
    <source>
        <dbReference type="ARBA" id="ARBA00023136"/>
    </source>
</evidence>
<accession>A0A2G8STF6</accession>
<feature type="transmembrane region" description="Helical" evidence="6">
    <location>
        <begin position="101"/>
        <end position="120"/>
    </location>
</feature>
<dbReference type="InterPro" id="IPR040153">
    <property type="entry name" value="Rcf2"/>
</dbReference>
<keyword evidence="9" id="KW-1185">Reference proteome</keyword>